<sequence>MAPEWAQLHPDLIQAIANRITAYIDYIRFRAVCVSWNSAVPKFPNHHHHLPPQIPWLMVPFMGDETESYRCFFSISEDKYHILELPECSEKRICGSSLGWLLMLEKGPAINLFNPITRTLIPLPPLTTFPHVVFRPSKFGKEFKVFYTTEDSEPYSLKTMQNYFIRKMVLSSSPKNDDMEEDDNYMVVVILRTREMAFMRKGDQVWTLVKDPEFCFEDVIFHKGQCFGLDSDRGVVVCDFDGPSPKLNVVSSGPQGEFGDYLVDFFGDLLLVSRTREHNHNHTLDYTTTNFRVFKPDQSLPGWHWHEVKDLGDRVLFLGPNSSMSLLVHEFSGCQRNCIYFADDNYDSHYLVDEDYDSDDSDEIGAHDLGIFNLYDGSIEPSLYLRRNNWLIWPPPTWVTPNPS</sequence>
<dbReference type="Proteomes" id="UP000195402">
    <property type="component" value="Unassembled WGS sequence"/>
</dbReference>
<proteinExistence type="predicted"/>
<name>A0A200R018_MACCD</name>
<dbReference type="InterPro" id="IPR050942">
    <property type="entry name" value="F-box_BR-signaling"/>
</dbReference>
<dbReference type="OMA" id="VDYADCF"/>
<dbReference type="InterPro" id="IPR005174">
    <property type="entry name" value="KIB1-4_b-propeller"/>
</dbReference>
<dbReference type="PANTHER" id="PTHR44259:SF114">
    <property type="entry name" value="OS06G0707300 PROTEIN"/>
    <property type="match status" value="1"/>
</dbReference>
<dbReference type="EMBL" id="MVGT01000727">
    <property type="protein sequence ID" value="OVA16000.1"/>
    <property type="molecule type" value="Genomic_DNA"/>
</dbReference>
<evidence type="ECO:0000259" key="1">
    <source>
        <dbReference type="Pfam" id="PF03478"/>
    </source>
</evidence>
<dbReference type="PANTHER" id="PTHR44259">
    <property type="entry name" value="OS07G0183000 PROTEIN-RELATED"/>
    <property type="match status" value="1"/>
</dbReference>
<organism evidence="2 3">
    <name type="scientific">Macleaya cordata</name>
    <name type="common">Five-seeded plume-poppy</name>
    <name type="synonym">Bocconia cordata</name>
    <dbReference type="NCBI Taxonomy" id="56857"/>
    <lineage>
        <taxon>Eukaryota</taxon>
        <taxon>Viridiplantae</taxon>
        <taxon>Streptophyta</taxon>
        <taxon>Embryophyta</taxon>
        <taxon>Tracheophyta</taxon>
        <taxon>Spermatophyta</taxon>
        <taxon>Magnoliopsida</taxon>
        <taxon>Ranunculales</taxon>
        <taxon>Papaveraceae</taxon>
        <taxon>Papaveroideae</taxon>
        <taxon>Macleaya</taxon>
    </lineage>
</organism>
<dbReference type="OrthoDB" id="1937564at2759"/>
<evidence type="ECO:0000313" key="3">
    <source>
        <dbReference type="Proteomes" id="UP000195402"/>
    </source>
</evidence>
<gene>
    <name evidence="2" type="ORF">BVC80_1823g59</name>
</gene>
<reference evidence="2 3" key="1">
    <citation type="journal article" date="2017" name="Mol. Plant">
        <title>The Genome of Medicinal Plant Macleaya cordata Provides New Insights into Benzylisoquinoline Alkaloids Metabolism.</title>
        <authorList>
            <person name="Liu X."/>
            <person name="Liu Y."/>
            <person name="Huang P."/>
            <person name="Ma Y."/>
            <person name="Qing Z."/>
            <person name="Tang Q."/>
            <person name="Cao H."/>
            <person name="Cheng P."/>
            <person name="Zheng Y."/>
            <person name="Yuan Z."/>
            <person name="Zhou Y."/>
            <person name="Liu J."/>
            <person name="Tang Z."/>
            <person name="Zhuo Y."/>
            <person name="Zhang Y."/>
            <person name="Yu L."/>
            <person name="Huang J."/>
            <person name="Yang P."/>
            <person name="Peng Q."/>
            <person name="Zhang J."/>
            <person name="Jiang W."/>
            <person name="Zhang Z."/>
            <person name="Lin K."/>
            <person name="Ro D.K."/>
            <person name="Chen X."/>
            <person name="Xiong X."/>
            <person name="Shang Y."/>
            <person name="Huang S."/>
            <person name="Zeng J."/>
        </authorList>
    </citation>
    <scope>NUCLEOTIDE SEQUENCE [LARGE SCALE GENOMIC DNA]</scope>
    <source>
        <strain evidence="3">cv. BLH2017</strain>
        <tissue evidence="2">Root</tissue>
    </source>
</reference>
<evidence type="ECO:0000313" key="2">
    <source>
        <dbReference type="EMBL" id="OVA16000.1"/>
    </source>
</evidence>
<protein>
    <recommendedName>
        <fullName evidence="1">KIB1-4 beta-propeller domain-containing protein</fullName>
    </recommendedName>
</protein>
<dbReference type="InParanoid" id="A0A200R018"/>
<keyword evidence="3" id="KW-1185">Reference proteome</keyword>
<dbReference type="STRING" id="56857.A0A200R018"/>
<dbReference type="Pfam" id="PF03478">
    <property type="entry name" value="Beta-prop_KIB1-4"/>
    <property type="match status" value="1"/>
</dbReference>
<comment type="caution">
    <text evidence="2">The sequence shown here is derived from an EMBL/GenBank/DDBJ whole genome shotgun (WGS) entry which is preliminary data.</text>
</comment>
<feature type="domain" description="KIB1-4 beta-propeller" evidence="1">
    <location>
        <begin position="72"/>
        <end position="373"/>
    </location>
</feature>
<accession>A0A200R018</accession>
<dbReference type="AlphaFoldDB" id="A0A200R018"/>